<evidence type="ECO:0000313" key="3">
    <source>
        <dbReference type="EMBL" id="MDY0870557.1"/>
    </source>
</evidence>
<dbReference type="CDD" id="cd17470">
    <property type="entry name" value="T3SS_Flik_C"/>
    <property type="match status" value="1"/>
</dbReference>
<comment type="caution">
    <text evidence="3">The sequence shown here is derived from an EMBL/GenBank/DDBJ whole genome shotgun (WGS) entry which is preliminary data.</text>
</comment>
<gene>
    <name evidence="3" type="ORF">SMD31_01425</name>
</gene>
<feature type="compositionally biased region" description="Low complexity" evidence="1">
    <location>
        <begin position="168"/>
        <end position="244"/>
    </location>
</feature>
<dbReference type="Proteomes" id="UP001271769">
    <property type="component" value="Unassembled WGS sequence"/>
</dbReference>
<evidence type="ECO:0000259" key="2">
    <source>
        <dbReference type="Pfam" id="PF02120"/>
    </source>
</evidence>
<evidence type="ECO:0000256" key="1">
    <source>
        <dbReference type="SAM" id="MobiDB-lite"/>
    </source>
</evidence>
<reference evidence="3 4" key="1">
    <citation type="journal article" date="2013" name="Antonie Van Leeuwenhoek">
        <title>Dongia rigui sp. nov., isolated from freshwater of a large wetland in Korea.</title>
        <authorList>
            <person name="Baik K.S."/>
            <person name="Hwang Y.M."/>
            <person name="Choi J.S."/>
            <person name="Kwon J."/>
            <person name="Seong C.N."/>
        </authorList>
    </citation>
    <scope>NUCLEOTIDE SEQUENCE [LARGE SCALE GENOMIC DNA]</scope>
    <source>
        <strain evidence="3 4">04SU4-P</strain>
    </source>
</reference>
<evidence type="ECO:0000313" key="4">
    <source>
        <dbReference type="Proteomes" id="UP001271769"/>
    </source>
</evidence>
<feature type="region of interest" description="Disordered" evidence="1">
    <location>
        <begin position="503"/>
        <end position="539"/>
    </location>
</feature>
<feature type="region of interest" description="Disordered" evidence="1">
    <location>
        <begin position="71"/>
        <end position="275"/>
    </location>
</feature>
<keyword evidence="4" id="KW-1185">Reference proteome</keyword>
<dbReference type="RefSeq" id="WP_320498829.1">
    <property type="nucleotide sequence ID" value="NZ_JAXCLX010000001.1"/>
</dbReference>
<dbReference type="Gene3D" id="3.30.750.140">
    <property type="match status" value="1"/>
</dbReference>
<feature type="compositionally biased region" description="Basic and acidic residues" evidence="1">
    <location>
        <begin position="260"/>
        <end position="269"/>
    </location>
</feature>
<proteinExistence type="predicted"/>
<dbReference type="EMBL" id="JAXCLX010000001">
    <property type="protein sequence ID" value="MDY0870557.1"/>
    <property type="molecule type" value="Genomic_DNA"/>
</dbReference>
<keyword evidence="3" id="KW-0966">Cell projection</keyword>
<name>A0ABU5DT82_9PROT</name>
<dbReference type="InterPro" id="IPR038610">
    <property type="entry name" value="FliK-like_C_sf"/>
</dbReference>
<sequence length="558" mass="56847">METNRIDLAFALASKNTQVKSANGGSGSAFADMLLGATTQKMGSFGIGQSQVKPTETYTPRRRFDDYTTSQFDAHSGASSHIDHRVDNSQSRSRWSVDDASVNPGRGPQDRSEHVVHQGRAVQSQNGGEAQPADALEVGTDGGVDPVTETEVTEEDRDAMIGGDECGTGDSDQDTTQSDTPVISSAAPMPLPEEMPATTELEPAAVAPAAAGSAEPAGKVAESEASPEEIAAAAVATATSALPEGAATTAEPASDGIEADLDKSEKDTGDAPAKQGITFSATLALTDTADDMAAEAESQANAITGRNEQQLEDAGSSFRRNNANARRNQGNGAGATGAQATTVHQAAAAVAATEAHAASTATQGTASAASGVAPLGFDTGLGNAAGLPGWNVHLAQGSAIRRGDFVANLRQHLQNLPAHEQVALSIQRSLKDGGGNITLQLSPAELGRIHLKLKIDEENNVQASVTVERPATLELLQRDMKALERALQEAGLKAGPGDLSFSLQGGDPEAFAREFGSGSGSGPNGSARGAGSDGAEDAPGAVAAAIVDTADGWVDVQV</sequence>
<feature type="domain" description="Flagellar hook-length control protein-like C-terminal" evidence="2">
    <location>
        <begin position="428"/>
        <end position="506"/>
    </location>
</feature>
<organism evidence="3 4">
    <name type="scientific">Dongia rigui</name>
    <dbReference type="NCBI Taxonomy" id="940149"/>
    <lineage>
        <taxon>Bacteria</taxon>
        <taxon>Pseudomonadati</taxon>
        <taxon>Pseudomonadota</taxon>
        <taxon>Alphaproteobacteria</taxon>
        <taxon>Rhodospirillales</taxon>
        <taxon>Dongiaceae</taxon>
        <taxon>Dongia</taxon>
    </lineage>
</organism>
<dbReference type="Pfam" id="PF02120">
    <property type="entry name" value="Flg_hook"/>
    <property type="match status" value="1"/>
</dbReference>
<keyword evidence="3" id="KW-0282">Flagellum</keyword>
<dbReference type="InterPro" id="IPR021136">
    <property type="entry name" value="Flagellar_hook_control-like_C"/>
</dbReference>
<accession>A0ABU5DT82</accession>
<keyword evidence="3" id="KW-0969">Cilium</keyword>
<protein>
    <submittedName>
        <fullName evidence="3">Flagellar hook-length control protein FliK</fullName>
    </submittedName>
</protein>